<proteinExistence type="inferred from homology"/>
<keyword evidence="3" id="KW-1185">Reference proteome</keyword>
<dbReference type="Proteomes" id="UP000015453">
    <property type="component" value="Unassembled WGS sequence"/>
</dbReference>
<feature type="non-terminal residue" evidence="2">
    <location>
        <position position="80"/>
    </location>
</feature>
<dbReference type="PANTHER" id="PTHR31374:SF118">
    <property type="entry name" value="OS01G0924966 PROTEIN"/>
    <property type="match status" value="1"/>
</dbReference>
<reference evidence="2 3" key="1">
    <citation type="journal article" date="2013" name="BMC Genomics">
        <title>The miniature genome of a carnivorous plant Genlisea aurea contains a low number of genes and short non-coding sequences.</title>
        <authorList>
            <person name="Leushkin E.V."/>
            <person name="Sutormin R.A."/>
            <person name="Nabieva E.R."/>
            <person name="Penin A.A."/>
            <person name="Kondrashov A.S."/>
            <person name="Logacheva M.D."/>
        </authorList>
    </citation>
    <scope>NUCLEOTIDE SEQUENCE [LARGE SCALE GENOMIC DNA]</scope>
</reference>
<evidence type="ECO:0000313" key="3">
    <source>
        <dbReference type="Proteomes" id="UP000015453"/>
    </source>
</evidence>
<evidence type="ECO:0000313" key="2">
    <source>
        <dbReference type="EMBL" id="EPS74604.1"/>
    </source>
</evidence>
<gene>
    <name evidence="2" type="ORF">M569_00152</name>
</gene>
<comment type="caution">
    <text evidence="2">The sequence shown here is derived from an EMBL/GenBank/DDBJ whole genome shotgun (WGS) entry which is preliminary data.</text>
</comment>
<sequence>PTGRFSVYVGPERRRFVIRTESVNHPLFRALLEDAESEYGFDCNGPIHLPCEVDFFVEVMAALDDQPKSHRGSCAPFGSP</sequence>
<dbReference type="GO" id="GO:0009733">
    <property type="term" value="P:response to auxin"/>
    <property type="evidence" value="ECO:0007669"/>
    <property type="project" value="InterPro"/>
</dbReference>
<protein>
    <submittedName>
        <fullName evidence="2">Uncharacterized protein</fullName>
    </submittedName>
</protein>
<dbReference type="InterPro" id="IPR003676">
    <property type="entry name" value="SAUR_fam"/>
</dbReference>
<dbReference type="AlphaFoldDB" id="S8D4C6"/>
<name>S8D4C6_9LAMI</name>
<feature type="non-terminal residue" evidence="2">
    <location>
        <position position="1"/>
    </location>
</feature>
<dbReference type="Pfam" id="PF02519">
    <property type="entry name" value="Auxin_inducible"/>
    <property type="match status" value="1"/>
</dbReference>
<dbReference type="PANTHER" id="PTHR31374">
    <property type="entry name" value="AUXIN-INDUCED PROTEIN-LIKE-RELATED"/>
    <property type="match status" value="1"/>
</dbReference>
<dbReference type="OrthoDB" id="660486at2759"/>
<accession>S8D4C6</accession>
<evidence type="ECO:0000256" key="1">
    <source>
        <dbReference type="ARBA" id="ARBA00006974"/>
    </source>
</evidence>
<comment type="similarity">
    <text evidence="1">Belongs to the ARG7 family.</text>
</comment>
<organism evidence="2 3">
    <name type="scientific">Genlisea aurea</name>
    <dbReference type="NCBI Taxonomy" id="192259"/>
    <lineage>
        <taxon>Eukaryota</taxon>
        <taxon>Viridiplantae</taxon>
        <taxon>Streptophyta</taxon>
        <taxon>Embryophyta</taxon>
        <taxon>Tracheophyta</taxon>
        <taxon>Spermatophyta</taxon>
        <taxon>Magnoliopsida</taxon>
        <taxon>eudicotyledons</taxon>
        <taxon>Gunneridae</taxon>
        <taxon>Pentapetalae</taxon>
        <taxon>asterids</taxon>
        <taxon>lamiids</taxon>
        <taxon>Lamiales</taxon>
        <taxon>Lentibulariaceae</taxon>
        <taxon>Genlisea</taxon>
    </lineage>
</organism>
<dbReference type="EMBL" id="AUSU01000028">
    <property type="protein sequence ID" value="EPS74604.1"/>
    <property type="molecule type" value="Genomic_DNA"/>
</dbReference>